<proteinExistence type="predicted"/>
<accession>A0A2X1RG02</accession>
<evidence type="ECO:0000313" key="2">
    <source>
        <dbReference type="Proteomes" id="UP000249936"/>
    </source>
</evidence>
<organism evidence="1 2">
    <name type="scientific">Haemophilus influenzae</name>
    <dbReference type="NCBI Taxonomy" id="727"/>
    <lineage>
        <taxon>Bacteria</taxon>
        <taxon>Pseudomonadati</taxon>
        <taxon>Pseudomonadota</taxon>
        <taxon>Gammaproteobacteria</taxon>
        <taxon>Pasteurellales</taxon>
        <taxon>Pasteurellaceae</taxon>
        <taxon>Haemophilus</taxon>
    </lineage>
</organism>
<sequence length="56" mass="6609">MSALLSSEERSEMHQQVIEKHRHAVQYYLDKYANPKLNYNLILCGIAMKLMQLTKK</sequence>
<evidence type="ECO:0000313" key="1">
    <source>
        <dbReference type="EMBL" id="SPX40906.1"/>
    </source>
</evidence>
<reference evidence="1 2" key="1">
    <citation type="submission" date="2018-06" db="EMBL/GenBank/DDBJ databases">
        <authorList>
            <consortium name="Pathogen Informatics"/>
            <person name="Doyle S."/>
        </authorList>
    </citation>
    <scope>NUCLEOTIDE SEQUENCE [LARGE SCALE GENOMIC DNA]</scope>
    <source>
        <strain evidence="1 2">NCTC11872</strain>
    </source>
</reference>
<gene>
    <name evidence="1" type="primary">uspE_2</name>
    <name evidence="1" type="ORF">NCTC11872_00485</name>
</gene>
<name>A0A2X1RG02_HAEIF</name>
<dbReference type="EMBL" id="UASK01000003">
    <property type="protein sequence ID" value="SPX40906.1"/>
    <property type="molecule type" value="Genomic_DNA"/>
</dbReference>
<protein>
    <submittedName>
        <fullName evidence="1">Universal stress protein UspE</fullName>
    </submittedName>
</protein>
<dbReference type="Proteomes" id="UP000249936">
    <property type="component" value="Unassembled WGS sequence"/>
</dbReference>
<dbReference type="AlphaFoldDB" id="A0A2X1RG02"/>